<protein>
    <submittedName>
        <fullName evidence="2">Protein of uncharacterized function (DUF3267)</fullName>
    </submittedName>
</protein>
<evidence type="ECO:0000256" key="1">
    <source>
        <dbReference type="SAM" id="Phobius"/>
    </source>
</evidence>
<evidence type="ECO:0000313" key="3">
    <source>
        <dbReference type="Proteomes" id="UP000049127"/>
    </source>
</evidence>
<dbReference type="OrthoDB" id="1778118at2"/>
<dbReference type="Proteomes" id="UP000049127">
    <property type="component" value="Unassembled WGS sequence"/>
</dbReference>
<proteinExistence type="predicted"/>
<feature type="transmembrane region" description="Helical" evidence="1">
    <location>
        <begin position="162"/>
        <end position="185"/>
    </location>
</feature>
<accession>A0A0C7QQ75</accession>
<feature type="transmembrane region" description="Helical" evidence="1">
    <location>
        <begin position="77"/>
        <end position="103"/>
    </location>
</feature>
<dbReference type="AlphaFoldDB" id="A0A0C7QQ75"/>
<gene>
    <name evidence="2" type="ORF">R28058_06201</name>
</gene>
<keyword evidence="1" id="KW-0812">Transmembrane</keyword>
<dbReference type="RefSeq" id="WP_055341438.1">
    <property type="nucleotide sequence ID" value="NZ_CEKZ01000003.1"/>
</dbReference>
<dbReference type="Pfam" id="PF11667">
    <property type="entry name" value="DUF3267"/>
    <property type="match status" value="1"/>
</dbReference>
<keyword evidence="1" id="KW-1133">Transmembrane helix</keyword>
<reference evidence="2 3" key="1">
    <citation type="submission" date="2015-01" db="EMBL/GenBank/DDBJ databases">
        <authorList>
            <person name="Aslett A.Martin."/>
            <person name="De Silva Nishadi"/>
        </authorList>
    </citation>
    <scope>NUCLEOTIDE SEQUENCE [LARGE SCALE GENOMIC DNA]</scope>
    <source>
        <strain evidence="2 3">R28058</strain>
    </source>
</reference>
<dbReference type="EMBL" id="CEKZ01000003">
    <property type="protein sequence ID" value="CEQ02887.1"/>
    <property type="molecule type" value="Genomic_DNA"/>
</dbReference>
<feature type="transmembrane region" description="Helical" evidence="1">
    <location>
        <begin position="34"/>
        <end position="57"/>
    </location>
</feature>
<feature type="transmembrane region" description="Helical" evidence="1">
    <location>
        <begin position="134"/>
        <end position="156"/>
    </location>
</feature>
<evidence type="ECO:0000313" key="2">
    <source>
        <dbReference type="EMBL" id="CEQ02887.1"/>
    </source>
</evidence>
<dbReference type="InterPro" id="IPR021683">
    <property type="entry name" value="DUF3267"/>
</dbReference>
<keyword evidence="1" id="KW-0472">Membrane</keyword>
<sequence length="205" mass="23802">MKYTKQLPKTDENLSNQLLIDGWKKIKEPSNLTLATLLSIPFMLFCSIIFLSLIFYINPDFKNLFRISDSIRFTIQINLKTLLFLAGIYLFTLLHELIHAIFIPNALKLDKIYFGVRLLYGFVYTTEKISKFRFIIVSIMPFIILSIIFPILLNAFGLLNNYILFLCLLNALGSSVDFLNIFLILTQVPNKSYLIINGFETYFKN</sequence>
<name>A0A0C7QQ75_PARSO</name>
<organism evidence="2 3">
    <name type="scientific">Paraclostridium sordellii</name>
    <name type="common">Clostridium sordellii</name>
    <dbReference type="NCBI Taxonomy" id="1505"/>
    <lineage>
        <taxon>Bacteria</taxon>
        <taxon>Bacillati</taxon>
        <taxon>Bacillota</taxon>
        <taxon>Clostridia</taxon>
        <taxon>Peptostreptococcales</taxon>
        <taxon>Peptostreptococcaceae</taxon>
        <taxon>Paraclostridium</taxon>
    </lineage>
</organism>